<dbReference type="CDD" id="cd24133">
    <property type="entry name" value="ASKHA_NBD_TsaD_bac"/>
    <property type="match status" value="1"/>
</dbReference>
<proteinExistence type="inferred from homology"/>
<feature type="binding site" evidence="8">
    <location>
        <position position="180"/>
    </location>
    <ligand>
        <name>substrate</name>
    </ligand>
</feature>
<name>A0A518F033_9BACT</name>
<gene>
    <name evidence="8 10" type="primary">tsaD</name>
    <name evidence="10" type="ORF">Poly30_52520</name>
</gene>
<evidence type="ECO:0000313" key="10">
    <source>
        <dbReference type="EMBL" id="QDV09693.1"/>
    </source>
</evidence>
<feature type="domain" description="Gcp-like" evidence="9">
    <location>
        <begin position="36"/>
        <end position="335"/>
    </location>
</feature>
<dbReference type="GO" id="GO:0061711">
    <property type="term" value="F:tRNA N(6)-L-threonylcarbamoyladenine synthase activity"/>
    <property type="evidence" value="ECO:0007669"/>
    <property type="project" value="UniProtKB-EC"/>
</dbReference>
<dbReference type="EMBL" id="CP036434">
    <property type="protein sequence ID" value="QDV09693.1"/>
    <property type="molecule type" value="Genomic_DNA"/>
</dbReference>
<organism evidence="10 11">
    <name type="scientific">Saltatorellus ferox</name>
    <dbReference type="NCBI Taxonomy" id="2528018"/>
    <lineage>
        <taxon>Bacteria</taxon>
        <taxon>Pseudomonadati</taxon>
        <taxon>Planctomycetota</taxon>
        <taxon>Planctomycetia</taxon>
        <taxon>Planctomycetia incertae sedis</taxon>
        <taxon>Saltatorellus</taxon>
    </lineage>
</organism>
<dbReference type="AlphaFoldDB" id="A0A518F033"/>
<evidence type="ECO:0000256" key="6">
    <source>
        <dbReference type="ARBA" id="ARBA00023315"/>
    </source>
</evidence>
<dbReference type="GO" id="GO:0005506">
    <property type="term" value="F:iron ion binding"/>
    <property type="evidence" value="ECO:0007669"/>
    <property type="project" value="UniProtKB-UniRule"/>
</dbReference>
<keyword evidence="11" id="KW-1185">Reference proteome</keyword>
<dbReference type="InterPro" id="IPR043129">
    <property type="entry name" value="ATPase_NBD"/>
</dbReference>
<feature type="binding site" evidence="8">
    <location>
        <begin position="147"/>
        <end position="151"/>
    </location>
    <ligand>
        <name>substrate</name>
    </ligand>
</feature>
<comment type="subcellular location">
    <subcellularLocation>
        <location evidence="8">Cytoplasm</location>
    </subcellularLocation>
</comment>
<dbReference type="InterPro" id="IPR022450">
    <property type="entry name" value="TsaD"/>
</dbReference>
<dbReference type="EC" id="2.3.1.234" evidence="8"/>
<dbReference type="FunFam" id="3.30.420.40:FF:000040">
    <property type="entry name" value="tRNA N6-adenosine threonylcarbamoyltransferase"/>
    <property type="match status" value="1"/>
</dbReference>
<evidence type="ECO:0000256" key="8">
    <source>
        <dbReference type="HAMAP-Rule" id="MF_01445"/>
    </source>
</evidence>
<accession>A0A518F033</accession>
<feature type="binding site" evidence="8">
    <location>
        <position position="123"/>
    </location>
    <ligand>
        <name>Fe cation</name>
        <dbReference type="ChEBI" id="CHEBI:24875"/>
    </ligand>
</feature>
<dbReference type="PANTHER" id="PTHR11735">
    <property type="entry name" value="TRNA N6-ADENOSINE THREONYLCARBAMOYLTRANSFERASE"/>
    <property type="match status" value="1"/>
</dbReference>
<dbReference type="HAMAP" id="MF_01445">
    <property type="entry name" value="TsaD"/>
    <property type="match status" value="1"/>
</dbReference>
<evidence type="ECO:0000256" key="3">
    <source>
        <dbReference type="ARBA" id="ARBA00022694"/>
    </source>
</evidence>
<dbReference type="NCBIfam" id="TIGR03723">
    <property type="entry name" value="T6A_TsaD_YgjD"/>
    <property type="match status" value="1"/>
</dbReference>
<keyword evidence="3 8" id="KW-0819">tRNA processing</keyword>
<sequence>MNRSSADSQTARQLVLGIESSCDETAAAVVADGRDVLSNVVFSQAAEHAKFGGVVPEVAGRIHLDSIAPAIQQALDGAGIGLADLSAVAVTARPGLIGSLLVGLSAAKAISWTRGLPLVAVDHIEAHVYAATMESQADVRFPCIALVVSGGHTALYSVGSPRRMERIATTLDDAAGEAFDKVAWMLGLPYPGGPAISKLAESGNPEAIRFPRYTPKTPPGGSGGPRPIGFSFSGLKTAVLYHIRGGDALNPTPAPEAIEDRADIAASFEEAVADTLVTQTLRAAEQAGIDQVLVAGGVACNRRLRALMASRAEKKGIRSFFPSPAYCTDNAVMIAGLGWQHFHAGDVADLHLDAAPR</sequence>
<feature type="binding site" evidence="8">
    <location>
        <position position="329"/>
    </location>
    <ligand>
        <name>Fe cation</name>
        <dbReference type="ChEBI" id="CHEBI:24875"/>
    </ligand>
</feature>
<feature type="binding site" evidence="8">
    <location>
        <position position="193"/>
    </location>
    <ligand>
        <name>substrate</name>
    </ligand>
</feature>
<reference evidence="10 11" key="1">
    <citation type="submission" date="2019-02" db="EMBL/GenBank/DDBJ databases">
        <title>Deep-cultivation of Planctomycetes and their phenomic and genomic characterization uncovers novel biology.</title>
        <authorList>
            <person name="Wiegand S."/>
            <person name="Jogler M."/>
            <person name="Boedeker C."/>
            <person name="Pinto D."/>
            <person name="Vollmers J."/>
            <person name="Rivas-Marin E."/>
            <person name="Kohn T."/>
            <person name="Peeters S.H."/>
            <person name="Heuer A."/>
            <person name="Rast P."/>
            <person name="Oberbeckmann S."/>
            <person name="Bunk B."/>
            <person name="Jeske O."/>
            <person name="Meyerdierks A."/>
            <person name="Storesund J.E."/>
            <person name="Kallscheuer N."/>
            <person name="Luecker S."/>
            <person name="Lage O.M."/>
            <person name="Pohl T."/>
            <person name="Merkel B.J."/>
            <person name="Hornburger P."/>
            <person name="Mueller R.-W."/>
            <person name="Bruemmer F."/>
            <person name="Labrenz M."/>
            <person name="Spormann A.M."/>
            <person name="Op den Camp H."/>
            <person name="Overmann J."/>
            <person name="Amann R."/>
            <person name="Jetten M.S.M."/>
            <person name="Mascher T."/>
            <person name="Medema M.H."/>
            <person name="Devos D.P."/>
            <person name="Kaster A.-K."/>
            <person name="Ovreas L."/>
            <person name="Rohde M."/>
            <person name="Galperin M.Y."/>
            <person name="Jogler C."/>
        </authorList>
    </citation>
    <scope>NUCLEOTIDE SEQUENCE [LARGE SCALE GENOMIC DNA]</scope>
    <source>
        <strain evidence="10 11">Poly30</strain>
    </source>
</reference>
<comment type="catalytic activity">
    <reaction evidence="7 8">
        <text>L-threonylcarbamoyladenylate + adenosine(37) in tRNA = N(6)-L-threonylcarbamoyladenosine(37) in tRNA + AMP + H(+)</text>
        <dbReference type="Rhea" id="RHEA:37059"/>
        <dbReference type="Rhea" id="RHEA-COMP:10162"/>
        <dbReference type="Rhea" id="RHEA-COMP:10163"/>
        <dbReference type="ChEBI" id="CHEBI:15378"/>
        <dbReference type="ChEBI" id="CHEBI:73682"/>
        <dbReference type="ChEBI" id="CHEBI:74411"/>
        <dbReference type="ChEBI" id="CHEBI:74418"/>
        <dbReference type="ChEBI" id="CHEBI:456215"/>
        <dbReference type="EC" id="2.3.1.234"/>
    </reaction>
</comment>
<dbReference type="RefSeq" id="WP_145204502.1">
    <property type="nucleotide sequence ID" value="NZ_CP036434.1"/>
</dbReference>
<feature type="binding site" evidence="8">
    <location>
        <position position="127"/>
    </location>
    <ligand>
        <name>Fe cation</name>
        <dbReference type="ChEBI" id="CHEBI:24875"/>
    </ligand>
</feature>
<evidence type="ECO:0000259" key="9">
    <source>
        <dbReference type="Pfam" id="PF00814"/>
    </source>
</evidence>
<evidence type="ECO:0000313" key="11">
    <source>
        <dbReference type="Proteomes" id="UP000320390"/>
    </source>
</evidence>
<dbReference type="SUPFAM" id="SSF53067">
    <property type="entry name" value="Actin-like ATPase domain"/>
    <property type="match status" value="2"/>
</dbReference>
<dbReference type="Proteomes" id="UP000320390">
    <property type="component" value="Chromosome"/>
</dbReference>
<keyword evidence="2 8" id="KW-0808">Transferase</keyword>
<comment type="function">
    <text evidence="8">Required for the formation of a threonylcarbamoyl group on adenosine at position 37 (t(6)A37) in tRNAs that read codons beginning with adenine. Is involved in the transfer of the threonylcarbamoyl moiety of threonylcarbamoyl-AMP (TC-AMP) to the N6 group of A37, together with TsaE and TsaB. TsaD likely plays a direct catalytic role in this reaction.</text>
</comment>
<evidence type="ECO:0000256" key="4">
    <source>
        <dbReference type="ARBA" id="ARBA00022723"/>
    </source>
</evidence>
<dbReference type="GO" id="GO:0005737">
    <property type="term" value="C:cytoplasm"/>
    <property type="evidence" value="ECO:0007669"/>
    <property type="project" value="UniProtKB-SubCell"/>
</dbReference>
<comment type="cofactor">
    <cofactor evidence="8">
        <name>Fe(2+)</name>
        <dbReference type="ChEBI" id="CHEBI:29033"/>
    </cofactor>
    <text evidence="8">Binds 1 Fe(2+) ion per subunit.</text>
</comment>
<comment type="similarity">
    <text evidence="8">Belongs to the KAE1 / TsaD family.</text>
</comment>
<keyword evidence="4 8" id="KW-0479">Metal-binding</keyword>
<dbReference type="Pfam" id="PF00814">
    <property type="entry name" value="TsaD"/>
    <property type="match status" value="1"/>
</dbReference>
<dbReference type="Gene3D" id="3.30.420.40">
    <property type="match status" value="2"/>
</dbReference>
<feature type="binding site" evidence="8">
    <location>
        <position position="301"/>
    </location>
    <ligand>
        <name>substrate</name>
    </ligand>
</feature>
<evidence type="ECO:0000256" key="5">
    <source>
        <dbReference type="ARBA" id="ARBA00023004"/>
    </source>
</evidence>
<dbReference type="PRINTS" id="PR00789">
    <property type="entry name" value="OSIALOPTASE"/>
</dbReference>
<evidence type="ECO:0000256" key="1">
    <source>
        <dbReference type="ARBA" id="ARBA00022490"/>
    </source>
</evidence>
<evidence type="ECO:0000256" key="2">
    <source>
        <dbReference type="ARBA" id="ARBA00022679"/>
    </source>
</evidence>
<dbReference type="InterPro" id="IPR017861">
    <property type="entry name" value="KAE1/TsaD"/>
</dbReference>
<dbReference type="NCBIfam" id="TIGR00329">
    <property type="entry name" value="gcp_kae1"/>
    <property type="match status" value="1"/>
</dbReference>
<dbReference type="PANTHER" id="PTHR11735:SF6">
    <property type="entry name" value="TRNA N6-ADENOSINE THREONYLCARBAMOYLTRANSFERASE, MITOCHONDRIAL"/>
    <property type="match status" value="1"/>
</dbReference>
<keyword evidence="1 8" id="KW-0963">Cytoplasm</keyword>
<keyword evidence="5 8" id="KW-0408">Iron</keyword>
<dbReference type="InterPro" id="IPR000905">
    <property type="entry name" value="Gcp-like_dom"/>
</dbReference>
<keyword evidence="6 8" id="KW-0012">Acyltransferase</keyword>
<dbReference type="OrthoDB" id="9806197at2"/>
<comment type="caution">
    <text evidence="8">Lacks conserved residue(s) required for the propagation of feature annotation.</text>
</comment>
<evidence type="ECO:0000256" key="7">
    <source>
        <dbReference type="ARBA" id="ARBA00048117"/>
    </source>
</evidence>
<protein>
    <recommendedName>
        <fullName evidence="8">tRNA N6-adenosine threonylcarbamoyltransferase</fullName>
        <ecNumber evidence="8">2.3.1.234</ecNumber>
    </recommendedName>
    <alternativeName>
        <fullName evidence="8">N6-L-threonylcarbamoyladenine synthase</fullName>
        <shortName evidence="8">t(6)A synthase</shortName>
    </alternativeName>
    <alternativeName>
        <fullName evidence="8">t(6)A37 threonylcarbamoyladenosine biosynthesis protein TsaD</fullName>
    </alternativeName>
    <alternativeName>
        <fullName evidence="8">tRNA threonylcarbamoyladenosine biosynthesis protein TsaD</fullName>
    </alternativeName>
</protein>
<dbReference type="GO" id="GO:0002949">
    <property type="term" value="P:tRNA threonylcarbamoyladenosine modification"/>
    <property type="evidence" value="ECO:0007669"/>
    <property type="project" value="UniProtKB-UniRule"/>
</dbReference>
<dbReference type="FunFam" id="3.30.420.40:FF:000012">
    <property type="entry name" value="tRNA N6-adenosine threonylcarbamoyltransferase"/>
    <property type="match status" value="1"/>
</dbReference>